<gene>
    <name evidence="2" type="ORF">A5CBH24_22630</name>
</gene>
<dbReference type="EMBL" id="AP019735">
    <property type="protein sequence ID" value="BBL04950.1"/>
    <property type="molecule type" value="Genomic_DNA"/>
</dbReference>
<keyword evidence="3" id="KW-1185">Reference proteome</keyword>
<dbReference type="InterPro" id="IPR010093">
    <property type="entry name" value="SinI_DNA-bd"/>
</dbReference>
<dbReference type="Pfam" id="PF12728">
    <property type="entry name" value="HTH_17"/>
    <property type="match status" value="1"/>
</dbReference>
<dbReference type="KEGG" id="acou:A5CBH24_22630"/>
<dbReference type="InterPro" id="IPR041657">
    <property type="entry name" value="HTH_17"/>
</dbReference>
<feature type="domain" description="Helix-turn-helix" evidence="1">
    <location>
        <begin position="22"/>
        <end position="72"/>
    </location>
</feature>
<organism evidence="2 3">
    <name type="scientific">Alistipes communis</name>
    <dbReference type="NCBI Taxonomy" id="2585118"/>
    <lineage>
        <taxon>Bacteria</taxon>
        <taxon>Pseudomonadati</taxon>
        <taxon>Bacteroidota</taxon>
        <taxon>Bacteroidia</taxon>
        <taxon>Bacteroidales</taxon>
        <taxon>Rikenellaceae</taxon>
        <taxon>Alistipes</taxon>
    </lineage>
</organism>
<dbReference type="GeneID" id="78342978"/>
<dbReference type="GO" id="GO:0003677">
    <property type="term" value="F:DNA binding"/>
    <property type="evidence" value="ECO:0007669"/>
    <property type="project" value="InterPro"/>
</dbReference>
<evidence type="ECO:0000313" key="3">
    <source>
        <dbReference type="Proteomes" id="UP000318946"/>
    </source>
</evidence>
<accession>A0A4Y1WVC9</accession>
<dbReference type="AlphaFoldDB" id="A0A4Y1WVC9"/>
<dbReference type="RefSeq" id="WP_032134511.1">
    <property type="nucleotide sequence ID" value="NZ_AP019735.1"/>
</dbReference>
<sequence length="96" mass="11290">MEKSIEMRVAELEKQVFHTKNVLSFEEASRFLNLSKSYLYKLTSGNLIPHYKPQGKMLYFERAELEAWLRRNPVKTQAQIEAEAQQYVLGHSSKKK</sequence>
<protein>
    <recommendedName>
        <fullName evidence="1">Helix-turn-helix domain-containing protein</fullName>
    </recommendedName>
</protein>
<dbReference type="OrthoDB" id="597977at2"/>
<evidence type="ECO:0000259" key="1">
    <source>
        <dbReference type="Pfam" id="PF12728"/>
    </source>
</evidence>
<proteinExistence type="predicted"/>
<evidence type="ECO:0000313" key="2">
    <source>
        <dbReference type="EMBL" id="BBL04950.1"/>
    </source>
</evidence>
<dbReference type="Proteomes" id="UP000318946">
    <property type="component" value="Chromosome"/>
</dbReference>
<name>A0A4Y1WVC9_9BACT</name>
<reference evidence="3" key="1">
    <citation type="submission" date="2019-06" db="EMBL/GenBank/DDBJ databases">
        <title>Alistipes onderdonkii subsp. vulgaris subsp. nov., Alistipes dispar sp. nov. and Alistipes communis sp. nov., isolated from human faeces, and creation of Alistipes onderdonkii subsp. onderdonkii subsp. nov.</title>
        <authorList>
            <person name="Sakamoto M."/>
            <person name="Ikeyama N."/>
            <person name="Ogata Y."/>
            <person name="Suda W."/>
            <person name="Iino T."/>
            <person name="Hattori M."/>
            <person name="Ohkuma M."/>
        </authorList>
    </citation>
    <scope>NUCLEOTIDE SEQUENCE [LARGE SCALE GENOMIC DNA]</scope>
    <source>
        <strain evidence="3">5CBH24</strain>
    </source>
</reference>
<dbReference type="NCBIfam" id="TIGR01764">
    <property type="entry name" value="excise"/>
    <property type="match status" value="1"/>
</dbReference>